<dbReference type="EMBL" id="BAABME010007717">
    <property type="protein sequence ID" value="GAA0171548.1"/>
    <property type="molecule type" value="Genomic_DNA"/>
</dbReference>
<dbReference type="Proteomes" id="UP001454036">
    <property type="component" value="Unassembled WGS sequence"/>
</dbReference>
<dbReference type="InterPro" id="IPR050221">
    <property type="entry name" value="26S_Proteasome_ATPase"/>
</dbReference>
<evidence type="ECO:0000256" key="3">
    <source>
        <dbReference type="SAM" id="MobiDB-lite"/>
    </source>
</evidence>
<evidence type="ECO:0000256" key="1">
    <source>
        <dbReference type="ARBA" id="ARBA00022741"/>
    </source>
</evidence>
<protein>
    <submittedName>
        <fullName evidence="4">Protease</fullName>
    </submittedName>
</protein>
<keyword evidence="4" id="KW-0378">Hydrolase</keyword>
<dbReference type="SUPFAM" id="SSF52540">
    <property type="entry name" value="P-loop containing nucleoside triphosphate hydrolases"/>
    <property type="match status" value="1"/>
</dbReference>
<reference evidence="4 5" key="1">
    <citation type="submission" date="2024-01" db="EMBL/GenBank/DDBJ databases">
        <title>The complete chloroplast genome sequence of Lithospermum erythrorhizon: insights into the phylogenetic relationship among Boraginaceae species and the maternal lineages of purple gromwells.</title>
        <authorList>
            <person name="Okada T."/>
            <person name="Watanabe K."/>
        </authorList>
    </citation>
    <scope>NUCLEOTIDE SEQUENCE [LARGE SCALE GENOMIC DNA]</scope>
</reference>
<keyword evidence="2" id="KW-0067">ATP-binding</keyword>
<evidence type="ECO:0000313" key="5">
    <source>
        <dbReference type="Proteomes" id="UP001454036"/>
    </source>
</evidence>
<dbReference type="PANTHER" id="PTHR23073">
    <property type="entry name" value="26S PROTEASOME REGULATORY SUBUNIT"/>
    <property type="match status" value="1"/>
</dbReference>
<gene>
    <name evidence="4" type="ORF">LIER_25553</name>
</gene>
<dbReference type="Gene3D" id="3.40.50.300">
    <property type="entry name" value="P-loop containing nucleotide triphosphate hydrolases"/>
    <property type="match status" value="2"/>
</dbReference>
<dbReference type="Gene3D" id="1.10.8.60">
    <property type="match status" value="1"/>
</dbReference>
<keyword evidence="4" id="KW-0645">Protease</keyword>
<dbReference type="AlphaFoldDB" id="A0AAV3R6H2"/>
<dbReference type="GO" id="GO:0006508">
    <property type="term" value="P:proteolysis"/>
    <property type="evidence" value="ECO:0007669"/>
    <property type="project" value="UniProtKB-KW"/>
</dbReference>
<dbReference type="InterPro" id="IPR027417">
    <property type="entry name" value="P-loop_NTPase"/>
</dbReference>
<dbReference type="GO" id="GO:0008233">
    <property type="term" value="F:peptidase activity"/>
    <property type="evidence" value="ECO:0007669"/>
    <property type="project" value="UniProtKB-KW"/>
</dbReference>
<keyword evidence="5" id="KW-1185">Reference proteome</keyword>
<feature type="region of interest" description="Disordered" evidence="3">
    <location>
        <begin position="209"/>
        <end position="229"/>
    </location>
</feature>
<dbReference type="GO" id="GO:0005524">
    <property type="term" value="F:ATP binding"/>
    <property type="evidence" value="ECO:0007669"/>
    <property type="project" value="UniProtKB-KW"/>
</dbReference>
<keyword evidence="1" id="KW-0547">Nucleotide-binding</keyword>
<name>A0AAV3R6H2_LITER</name>
<evidence type="ECO:0000256" key="2">
    <source>
        <dbReference type="ARBA" id="ARBA00022840"/>
    </source>
</evidence>
<evidence type="ECO:0000313" key="4">
    <source>
        <dbReference type="EMBL" id="GAA0171548.1"/>
    </source>
</evidence>
<organism evidence="4 5">
    <name type="scientific">Lithospermum erythrorhizon</name>
    <name type="common">Purple gromwell</name>
    <name type="synonym">Lithospermum officinale var. erythrorhizon</name>
    <dbReference type="NCBI Taxonomy" id="34254"/>
    <lineage>
        <taxon>Eukaryota</taxon>
        <taxon>Viridiplantae</taxon>
        <taxon>Streptophyta</taxon>
        <taxon>Embryophyta</taxon>
        <taxon>Tracheophyta</taxon>
        <taxon>Spermatophyta</taxon>
        <taxon>Magnoliopsida</taxon>
        <taxon>eudicotyledons</taxon>
        <taxon>Gunneridae</taxon>
        <taxon>Pentapetalae</taxon>
        <taxon>asterids</taxon>
        <taxon>lamiids</taxon>
        <taxon>Boraginales</taxon>
        <taxon>Boraginaceae</taxon>
        <taxon>Boraginoideae</taxon>
        <taxon>Lithospermeae</taxon>
        <taxon>Lithospermum</taxon>
    </lineage>
</organism>
<comment type="caution">
    <text evidence="4">The sequence shown here is derived from an EMBL/GenBank/DDBJ whole genome shotgun (WGS) entry which is preliminary data.</text>
</comment>
<sequence length="241" mass="27012">MISPTRILYCEVYDAFARGTRGKVEINRPKAVPLKVTEILVASRKSLSSNMSLSACLRFAKTSIAHLIGNHAGVPVVYVPVEIIMSKYNNKSEQILQNLFSLANDLPNGAIIFLIRYCEKQFMVDGSDPERKGVISAATNRKQDLDPALLSVFEAMIHFELPDFNTRQEIAARYAKHLIEPELAEFASATEQMSGRDIIDVCQQAEHNWASKKTQKNPPEDDNEGSLPPLQEYIQSVAYRL</sequence>
<proteinExistence type="predicted"/>
<accession>A0AAV3R6H2</accession>